<dbReference type="Gene3D" id="1.10.10.10">
    <property type="entry name" value="Winged helix-like DNA-binding domain superfamily/Winged helix DNA-binding domain"/>
    <property type="match status" value="1"/>
</dbReference>
<comment type="caution">
    <text evidence="5">The sequence shown here is derived from an EMBL/GenBank/DDBJ whole genome shotgun (WGS) entry which is preliminary data.</text>
</comment>
<dbReference type="Proteomes" id="UP000655016">
    <property type="component" value="Unassembled WGS sequence"/>
</dbReference>
<name>A0ABQ1UPW1_9FLAO</name>
<evidence type="ECO:0000256" key="2">
    <source>
        <dbReference type="ARBA" id="ARBA00023125"/>
    </source>
</evidence>
<dbReference type="SUPFAM" id="SSF46785">
    <property type="entry name" value="Winged helix' DNA-binding domain"/>
    <property type="match status" value="1"/>
</dbReference>
<organism evidence="5 6">
    <name type="scientific">Flavobacterium limi</name>
    <dbReference type="NCBI Taxonomy" id="2045105"/>
    <lineage>
        <taxon>Bacteria</taxon>
        <taxon>Pseudomonadati</taxon>
        <taxon>Bacteroidota</taxon>
        <taxon>Flavobacteriia</taxon>
        <taxon>Flavobacteriales</taxon>
        <taxon>Flavobacteriaceae</taxon>
        <taxon>Flavobacterium</taxon>
    </lineage>
</organism>
<evidence type="ECO:0000313" key="6">
    <source>
        <dbReference type="Proteomes" id="UP000655016"/>
    </source>
</evidence>
<dbReference type="SUPFAM" id="SSF53822">
    <property type="entry name" value="Periplasmic binding protein-like I"/>
    <property type="match status" value="1"/>
</dbReference>
<dbReference type="EMBL" id="BMKP01000008">
    <property type="protein sequence ID" value="GGF22247.1"/>
    <property type="molecule type" value="Genomic_DNA"/>
</dbReference>
<dbReference type="InterPro" id="IPR000524">
    <property type="entry name" value="Tscrpt_reg_HTH_GntR"/>
</dbReference>
<accession>A0ABQ1UPW1</accession>
<keyword evidence="2" id="KW-0238">DNA-binding</keyword>
<gene>
    <name evidence="5" type="ORF">GCM10011518_34300</name>
</gene>
<proteinExistence type="predicted"/>
<dbReference type="Gene3D" id="3.40.50.2300">
    <property type="match status" value="2"/>
</dbReference>
<evidence type="ECO:0000313" key="5">
    <source>
        <dbReference type="EMBL" id="GGF22247.1"/>
    </source>
</evidence>
<dbReference type="PROSITE" id="PS50949">
    <property type="entry name" value="HTH_GNTR"/>
    <property type="match status" value="1"/>
</dbReference>
<sequence length="351" mass="40020">MKAERENAAIDLQINSSIPKYIQIANSIADDILEGKFVIGERLPSIRTISNKNSVSRDTAEKAFKELRDRSLIYSVTGLGNFVESKDPDSNINVFFLINKPCTYKMEIYNSFVSALGENGQVDMYLYYCDEQLFINAIKKNINNYNYFVIMPHFRDVKQSHINYTPITIKAINSIPKDKLVILDNSHSEISGSFPVVYQDFKLDVINALNEGVEKLKKYEKIILVYPTKAVFPYPIGLLEGFLEFCSEHQFESRIMEEIPVGLEFVSKDAYIIIEDNDLVNLVQQIKEKKLKIGDDIGIISYNDTPLKVLLDITVLSSDFITMGQKAAEAILSKGKDKFKNPFLYIERNSL</sequence>
<keyword evidence="1" id="KW-0805">Transcription regulation</keyword>
<dbReference type="PANTHER" id="PTHR38445:SF10">
    <property type="entry name" value="GNTR-FAMILY TRANSCRIPTIONAL REGULATOR"/>
    <property type="match status" value="1"/>
</dbReference>
<keyword evidence="6" id="KW-1185">Reference proteome</keyword>
<dbReference type="InterPro" id="IPR036388">
    <property type="entry name" value="WH-like_DNA-bd_sf"/>
</dbReference>
<evidence type="ECO:0000256" key="1">
    <source>
        <dbReference type="ARBA" id="ARBA00023015"/>
    </source>
</evidence>
<dbReference type="InterPro" id="IPR036390">
    <property type="entry name" value="WH_DNA-bd_sf"/>
</dbReference>
<evidence type="ECO:0000256" key="3">
    <source>
        <dbReference type="ARBA" id="ARBA00023163"/>
    </source>
</evidence>
<feature type="domain" description="HTH gntR-type" evidence="4">
    <location>
        <begin position="18"/>
        <end position="86"/>
    </location>
</feature>
<dbReference type="RefSeq" id="WP_163395664.1">
    <property type="nucleotide sequence ID" value="NZ_BMKP01000008.1"/>
</dbReference>
<dbReference type="PANTHER" id="PTHR38445">
    <property type="entry name" value="HTH-TYPE TRANSCRIPTIONAL REPRESSOR YTRA"/>
    <property type="match status" value="1"/>
</dbReference>
<dbReference type="SMART" id="SM00345">
    <property type="entry name" value="HTH_GNTR"/>
    <property type="match status" value="1"/>
</dbReference>
<keyword evidence="3" id="KW-0804">Transcription</keyword>
<dbReference type="Pfam" id="PF13377">
    <property type="entry name" value="Peripla_BP_3"/>
    <property type="match status" value="1"/>
</dbReference>
<dbReference type="CDD" id="cd07377">
    <property type="entry name" value="WHTH_GntR"/>
    <property type="match status" value="1"/>
</dbReference>
<dbReference type="InterPro" id="IPR028082">
    <property type="entry name" value="Peripla_BP_I"/>
</dbReference>
<protein>
    <submittedName>
        <fullName evidence="5">Transcriptional regulator</fullName>
    </submittedName>
</protein>
<reference evidence="6" key="1">
    <citation type="journal article" date="2019" name="Int. J. Syst. Evol. Microbiol.">
        <title>The Global Catalogue of Microorganisms (GCM) 10K type strain sequencing project: providing services to taxonomists for standard genome sequencing and annotation.</title>
        <authorList>
            <consortium name="The Broad Institute Genomics Platform"/>
            <consortium name="The Broad Institute Genome Sequencing Center for Infectious Disease"/>
            <person name="Wu L."/>
            <person name="Ma J."/>
        </authorList>
    </citation>
    <scope>NUCLEOTIDE SEQUENCE [LARGE SCALE GENOMIC DNA]</scope>
    <source>
        <strain evidence="6">CGMCC 1.16060</strain>
    </source>
</reference>
<evidence type="ECO:0000259" key="4">
    <source>
        <dbReference type="PROSITE" id="PS50949"/>
    </source>
</evidence>
<dbReference type="Pfam" id="PF00392">
    <property type="entry name" value="GntR"/>
    <property type="match status" value="1"/>
</dbReference>
<dbReference type="InterPro" id="IPR046335">
    <property type="entry name" value="LacI/GalR-like_sensor"/>
</dbReference>